<gene>
    <name evidence="1" type="ORF">H2O64_21210</name>
</gene>
<protein>
    <recommendedName>
        <fullName evidence="3">Natural product</fullName>
    </recommendedName>
</protein>
<evidence type="ECO:0008006" key="3">
    <source>
        <dbReference type="Google" id="ProtNLM"/>
    </source>
</evidence>
<sequence>MKKRGIKNLSLNKKSISILDNLVKGGAEPIESKIGCANTGCVGEPKHTCGIINCDLQGDGGDM</sequence>
<dbReference type="EMBL" id="JACGWS010000017">
    <property type="protein sequence ID" value="MBC8757203.1"/>
    <property type="molecule type" value="Genomic_DNA"/>
</dbReference>
<evidence type="ECO:0000313" key="1">
    <source>
        <dbReference type="EMBL" id="MBC8757203.1"/>
    </source>
</evidence>
<evidence type="ECO:0000313" key="2">
    <source>
        <dbReference type="Proteomes" id="UP000619238"/>
    </source>
</evidence>
<keyword evidence="2" id="KW-1185">Reference proteome</keyword>
<reference evidence="1 2" key="1">
    <citation type="submission" date="2020-07" db="EMBL/GenBank/DDBJ databases">
        <title>Description of Kordia aestuariivivens sp. nov., isolated from a tidal flat.</title>
        <authorList>
            <person name="Park S."/>
            <person name="Yoon J.-H."/>
        </authorList>
    </citation>
    <scope>NUCLEOTIDE SEQUENCE [LARGE SCALE GENOMIC DNA]</scope>
    <source>
        <strain evidence="1 2">YSTF-M3</strain>
    </source>
</reference>
<proteinExistence type="predicted"/>
<organism evidence="1 2">
    <name type="scientific">Kordia aestuariivivens</name>
    <dbReference type="NCBI Taxonomy" id="2759037"/>
    <lineage>
        <taxon>Bacteria</taxon>
        <taxon>Pseudomonadati</taxon>
        <taxon>Bacteroidota</taxon>
        <taxon>Flavobacteriia</taxon>
        <taxon>Flavobacteriales</taxon>
        <taxon>Flavobacteriaceae</taxon>
        <taxon>Kordia</taxon>
    </lineage>
</organism>
<accession>A0ABR7QFD2</accession>
<comment type="caution">
    <text evidence="1">The sequence shown here is derived from an EMBL/GenBank/DDBJ whole genome shotgun (WGS) entry which is preliminary data.</text>
</comment>
<dbReference type="RefSeq" id="WP_187564246.1">
    <property type="nucleotide sequence ID" value="NZ_JACGWS010000017.1"/>
</dbReference>
<name>A0ABR7QFD2_9FLAO</name>
<dbReference type="Proteomes" id="UP000619238">
    <property type="component" value="Unassembled WGS sequence"/>
</dbReference>